<gene>
    <name evidence="1" type="ORF">ENQ76_16340</name>
</gene>
<proteinExistence type="predicted"/>
<comment type="caution">
    <text evidence="1">The sequence shown here is derived from an EMBL/GenBank/DDBJ whole genome shotgun (WGS) entry which is preliminary data.</text>
</comment>
<organism evidence="1">
    <name type="scientific">Schlesneria paludicola</name>
    <dbReference type="NCBI Taxonomy" id="360056"/>
    <lineage>
        <taxon>Bacteria</taxon>
        <taxon>Pseudomonadati</taxon>
        <taxon>Planctomycetota</taxon>
        <taxon>Planctomycetia</taxon>
        <taxon>Planctomycetales</taxon>
        <taxon>Planctomycetaceae</taxon>
        <taxon>Schlesneria</taxon>
    </lineage>
</organism>
<sequence>MLRVFDPRHRCDRRAFLTVGSLAAGGLLGGWGRTAFSAPVPASLMSGKSVVFLFQHGGPSQIETFDPKPEAPVEHRSATGAIQTAIPGVTFGSTFEKLARIADRLTIVRSFVTGDGNHDIKPVVGKATGGAALGSLYARVAGSNVPRTGLPSNVLLFPRSVDETTGPEINSFGRFDSPGTMGSGFAPFVPGAGSEVQQNLELRLPTDRLGDRRTLLSELDRLRRALGDSPFDPLREQAFETLLGGVGQAFDLKKEDAAVVARYDTAPLVRPDQIDKKWNNYNHYVDHAKSLGKLMLLARRLCEAGAGFVTVTTSFVWDMHADVNNATMTEGMRYVGTPFDHAVATFLEDVEQRGLSDKILLVCCGEMGRTPRINANGGRDHWGNLAPLLLAGAGMPRGAVLGRSNSTGGESATDPVTIPHLIATILQTQFDAGALRLVPGMPAELIRAATHEAIPL</sequence>
<accession>A0A7C2P059</accession>
<dbReference type="PANTHER" id="PTHR43737">
    <property type="entry name" value="BLL7424 PROTEIN"/>
    <property type="match status" value="1"/>
</dbReference>
<dbReference type="InterPro" id="IPR010869">
    <property type="entry name" value="DUF1501"/>
</dbReference>
<dbReference type="Pfam" id="PF07394">
    <property type="entry name" value="DUF1501"/>
    <property type="match status" value="1"/>
</dbReference>
<reference evidence="1" key="1">
    <citation type="journal article" date="2020" name="mSystems">
        <title>Genome- and Community-Level Interaction Insights into Carbon Utilization and Element Cycling Functions of Hydrothermarchaeota in Hydrothermal Sediment.</title>
        <authorList>
            <person name="Zhou Z."/>
            <person name="Liu Y."/>
            <person name="Xu W."/>
            <person name="Pan J."/>
            <person name="Luo Z.H."/>
            <person name="Li M."/>
        </authorList>
    </citation>
    <scope>NUCLEOTIDE SEQUENCE [LARGE SCALE GENOMIC DNA]</scope>
    <source>
        <strain evidence="1">SpSt-339</strain>
    </source>
</reference>
<dbReference type="AlphaFoldDB" id="A0A7C2P059"/>
<protein>
    <submittedName>
        <fullName evidence="1">DUF1501 domain-containing protein</fullName>
    </submittedName>
</protein>
<evidence type="ECO:0000313" key="1">
    <source>
        <dbReference type="EMBL" id="HEN17029.1"/>
    </source>
</evidence>
<dbReference type="EMBL" id="DSOK01000448">
    <property type="protein sequence ID" value="HEN17029.1"/>
    <property type="molecule type" value="Genomic_DNA"/>
</dbReference>
<name>A0A7C2P059_9PLAN</name>
<dbReference type="PANTHER" id="PTHR43737:SF1">
    <property type="entry name" value="DUF1501 DOMAIN-CONTAINING PROTEIN"/>
    <property type="match status" value="1"/>
</dbReference>